<dbReference type="Proteomes" id="UP001500751">
    <property type="component" value="Unassembled WGS sequence"/>
</dbReference>
<accession>A0ABN2UYG3</accession>
<keyword evidence="5" id="KW-1185">Reference proteome</keyword>
<dbReference type="InterPro" id="IPR036188">
    <property type="entry name" value="FAD/NAD-bd_sf"/>
</dbReference>
<dbReference type="PANTHER" id="PTHR13789:SF309">
    <property type="entry name" value="PUTATIVE (AFU_ORTHOLOGUE AFUA_6G14510)-RELATED"/>
    <property type="match status" value="1"/>
</dbReference>
<evidence type="ECO:0000313" key="4">
    <source>
        <dbReference type="EMBL" id="GAA2046099.1"/>
    </source>
</evidence>
<dbReference type="InterPro" id="IPR050493">
    <property type="entry name" value="FAD-dep_Monooxygenase_BioMet"/>
</dbReference>
<dbReference type="PRINTS" id="PR00420">
    <property type="entry name" value="RNGMNOXGNASE"/>
</dbReference>
<evidence type="ECO:0000259" key="3">
    <source>
        <dbReference type="Pfam" id="PF01494"/>
    </source>
</evidence>
<proteinExistence type="predicted"/>
<dbReference type="Gene3D" id="3.50.50.60">
    <property type="entry name" value="FAD/NAD(P)-binding domain"/>
    <property type="match status" value="1"/>
</dbReference>
<feature type="domain" description="FAD-binding" evidence="3">
    <location>
        <begin position="2"/>
        <end position="174"/>
    </location>
</feature>
<dbReference type="Pfam" id="PF01494">
    <property type="entry name" value="FAD_binding_3"/>
    <property type="match status" value="2"/>
</dbReference>
<name>A0ABN2UYG3_9ACTN</name>
<evidence type="ECO:0000256" key="2">
    <source>
        <dbReference type="ARBA" id="ARBA00023033"/>
    </source>
</evidence>
<comment type="caution">
    <text evidence="4">The sequence shown here is derived from an EMBL/GenBank/DDBJ whole genome shotgun (WGS) entry which is preliminary data.</text>
</comment>
<organism evidence="4 5">
    <name type="scientific">Catenulispora yoronensis</name>
    <dbReference type="NCBI Taxonomy" id="450799"/>
    <lineage>
        <taxon>Bacteria</taxon>
        <taxon>Bacillati</taxon>
        <taxon>Actinomycetota</taxon>
        <taxon>Actinomycetes</taxon>
        <taxon>Catenulisporales</taxon>
        <taxon>Catenulisporaceae</taxon>
        <taxon>Catenulispora</taxon>
    </lineage>
</organism>
<keyword evidence="2" id="KW-0503">Monooxygenase</keyword>
<gene>
    <name evidence="4" type="ORF">GCM10009839_57910</name>
</gene>
<dbReference type="InterPro" id="IPR002938">
    <property type="entry name" value="FAD-bd"/>
</dbReference>
<evidence type="ECO:0000313" key="5">
    <source>
        <dbReference type="Proteomes" id="UP001500751"/>
    </source>
</evidence>
<sequence>MKVVIIGAGVGGLAAAAGLLAEGHEVEVYERSSELRATGNGMIVWPNGCGIVDSLGIPARELGMPMDIGEQVLDNGTVIFHTEYAGMEEYYGTPPIMIGRPRLVARLAELLPEGTLRLNKQCTAVRNVGGAGRKATGALATFADGTKAEGDVLIGADGLGSIVRRTIHGPRPAAYTGWAAWHGATKADIELTGQAKVQAFSGANGIAALHPIGFGQLFWAFETPWEEGDKIPRLPDGSSEVDTGTKVGNLKARFGGWAEPVPTLLDSIEENDVSVFPFVRHKVPRHWGEGRMTLVGDAAHVVSPRTAQGVNQALEDAWVLTQTLRDGNGDPSAQLRTYCNTRRSKVRALTITAQMMDNKYGLKVLGWITKYLKQDSTEAMNRNLRMYSNYLKKLD</sequence>
<keyword evidence="1" id="KW-0560">Oxidoreductase</keyword>
<protein>
    <submittedName>
        <fullName evidence="4">FAD-dependent oxidoreductase</fullName>
    </submittedName>
</protein>
<dbReference type="RefSeq" id="WP_344668832.1">
    <property type="nucleotide sequence ID" value="NZ_BAAAQN010000040.1"/>
</dbReference>
<dbReference type="EMBL" id="BAAAQN010000040">
    <property type="protein sequence ID" value="GAA2046099.1"/>
    <property type="molecule type" value="Genomic_DNA"/>
</dbReference>
<evidence type="ECO:0000256" key="1">
    <source>
        <dbReference type="ARBA" id="ARBA00023002"/>
    </source>
</evidence>
<reference evidence="4 5" key="1">
    <citation type="journal article" date="2019" name="Int. J. Syst. Evol. Microbiol.">
        <title>The Global Catalogue of Microorganisms (GCM) 10K type strain sequencing project: providing services to taxonomists for standard genome sequencing and annotation.</title>
        <authorList>
            <consortium name="The Broad Institute Genomics Platform"/>
            <consortium name="The Broad Institute Genome Sequencing Center for Infectious Disease"/>
            <person name="Wu L."/>
            <person name="Ma J."/>
        </authorList>
    </citation>
    <scope>NUCLEOTIDE SEQUENCE [LARGE SCALE GENOMIC DNA]</scope>
    <source>
        <strain evidence="4 5">JCM 16014</strain>
    </source>
</reference>
<dbReference type="PANTHER" id="PTHR13789">
    <property type="entry name" value="MONOOXYGENASE"/>
    <property type="match status" value="1"/>
</dbReference>
<dbReference type="SUPFAM" id="SSF51905">
    <property type="entry name" value="FAD/NAD(P)-binding domain"/>
    <property type="match status" value="1"/>
</dbReference>
<feature type="domain" description="FAD-binding" evidence="3">
    <location>
        <begin position="279"/>
        <end position="349"/>
    </location>
</feature>